<evidence type="ECO:0000256" key="8">
    <source>
        <dbReference type="ARBA" id="ARBA00023284"/>
    </source>
</evidence>
<dbReference type="PROSITE" id="PS51808">
    <property type="entry name" value="CHCH"/>
    <property type="match status" value="1"/>
</dbReference>
<reference evidence="11" key="1">
    <citation type="submission" date="2021-02" db="EMBL/GenBank/DDBJ databases">
        <authorList>
            <person name="Bekaert M."/>
        </authorList>
    </citation>
    <scope>NUCLEOTIDE SEQUENCE</scope>
    <source>
        <strain evidence="11">IoA-00</strain>
    </source>
</reference>
<evidence type="ECO:0000256" key="2">
    <source>
        <dbReference type="ARBA" id="ARBA00022448"/>
    </source>
</evidence>
<dbReference type="Pfam" id="PF06747">
    <property type="entry name" value="CHCH"/>
    <property type="match status" value="1"/>
</dbReference>
<keyword evidence="8" id="KW-0676">Redox-active center</keyword>
<evidence type="ECO:0000256" key="1">
    <source>
        <dbReference type="ARBA" id="ARBA00004173"/>
    </source>
</evidence>
<dbReference type="InterPro" id="IPR010625">
    <property type="entry name" value="CHCH"/>
</dbReference>
<evidence type="ECO:0000256" key="5">
    <source>
        <dbReference type="ARBA" id="ARBA00023010"/>
    </source>
</evidence>
<dbReference type="GO" id="GO:0045041">
    <property type="term" value="P:protein import into mitochondrial intermembrane space"/>
    <property type="evidence" value="ECO:0007669"/>
    <property type="project" value="InterPro"/>
</dbReference>
<dbReference type="AlphaFoldDB" id="A0A7R8CFX8"/>
<dbReference type="InterPro" id="IPR039289">
    <property type="entry name" value="CHCHD4"/>
</dbReference>
<evidence type="ECO:0000259" key="10">
    <source>
        <dbReference type="Pfam" id="PF06747"/>
    </source>
</evidence>
<dbReference type="PANTHER" id="PTHR21622:SF0">
    <property type="entry name" value="COILED-COIL-HELIX-COILED-COIL-HELIX DOMAIN CONTAINING 4"/>
    <property type="match status" value="1"/>
</dbReference>
<organism evidence="11 12">
    <name type="scientific">Lepeophtheirus salmonis</name>
    <name type="common">Salmon louse</name>
    <name type="synonym">Caligus salmonis</name>
    <dbReference type="NCBI Taxonomy" id="72036"/>
    <lineage>
        <taxon>Eukaryota</taxon>
        <taxon>Metazoa</taxon>
        <taxon>Ecdysozoa</taxon>
        <taxon>Arthropoda</taxon>
        <taxon>Crustacea</taxon>
        <taxon>Multicrustacea</taxon>
        <taxon>Hexanauplia</taxon>
        <taxon>Copepoda</taxon>
        <taxon>Siphonostomatoida</taxon>
        <taxon>Caligidae</taxon>
        <taxon>Lepeophtheirus</taxon>
    </lineage>
</organism>
<feature type="compositionally biased region" description="Acidic residues" evidence="9">
    <location>
        <begin position="120"/>
        <end position="134"/>
    </location>
</feature>
<keyword evidence="3" id="KW-0653">Protein transport</keyword>
<dbReference type="Gene3D" id="1.10.287.2900">
    <property type="match status" value="1"/>
</dbReference>
<dbReference type="Proteomes" id="UP000675881">
    <property type="component" value="Chromosome 11"/>
</dbReference>
<keyword evidence="12" id="KW-1185">Reference proteome</keyword>
<feature type="region of interest" description="Disordered" evidence="9">
    <location>
        <begin position="102"/>
        <end position="134"/>
    </location>
</feature>
<proteinExistence type="predicted"/>
<dbReference type="OrthoDB" id="7481291at2759"/>
<keyword evidence="2" id="KW-0813">Transport</keyword>
<evidence type="ECO:0000256" key="4">
    <source>
        <dbReference type="ARBA" id="ARBA00023002"/>
    </source>
</evidence>
<evidence type="ECO:0000313" key="11">
    <source>
        <dbReference type="EMBL" id="CAF2806662.1"/>
    </source>
</evidence>
<dbReference type="GO" id="GO:0005758">
    <property type="term" value="C:mitochondrial intermembrane space"/>
    <property type="evidence" value="ECO:0007669"/>
    <property type="project" value="TreeGrafter"/>
</dbReference>
<evidence type="ECO:0000256" key="9">
    <source>
        <dbReference type="SAM" id="MobiDB-lite"/>
    </source>
</evidence>
<accession>A0A7R8CFX8</accession>
<dbReference type="GO" id="GO:0015035">
    <property type="term" value="F:protein-disulfide reductase activity"/>
    <property type="evidence" value="ECO:0007669"/>
    <property type="project" value="InterPro"/>
</dbReference>
<name>A0A7R8CFX8_LEPSM</name>
<evidence type="ECO:0000256" key="6">
    <source>
        <dbReference type="ARBA" id="ARBA00023128"/>
    </source>
</evidence>
<protein>
    <submittedName>
        <fullName evidence="11">MIA40</fullName>
    </submittedName>
</protein>
<keyword evidence="7" id="KW-1015">Disulfide bond</keyword>
<sequence>MSYCREEGKDTLVFLTPEDALKREKEVLFENSDGTEDQRPGLITPDGEINWNCPCLGGMAIGPCGVEFREAFSCFHYSEAEPKGSDCIEKFNGMQDCMKEYPDLYDEKNGGSGGSSMPSEENEDSSSPPEDGEK</sequence>
<keyword evidence="4" id="KW-0560">Oxidoreductase</keyword>
<feature type="domain" description="CHCH" evidence="10">
    <location>
        <begin position="64"/>
        <end position="100"/>
    </location>
</feature>
<evidence type="ECO:0000256" key="7">
    <source>
        <dbReference type="ARBA" id="ARBA00023157"/>
    </source>
</evidence>
<evidence type="ECO:0000313" key="12">
    <source>
        <dbReference type="Proteomes" id="UP000675881"/>
    </source>
</evidence>
<dbReference type="PANTHER" id="PTHR21622">
    <property type="entry name" value="COILED-COIL-HELIX-COILED-COIL-HELIX DOMAIN CONTAINING 4"/>
    <property type="match status" value="1"/>
</dbReference>
<evidence type="ECO:0000256" key="3">
    <source>
        <dbReference type="ARBA" id="ARBA00022927"/>
    </source>
</evidence>
<keyword evidence="6" id="KW-0496">Mitochondrion</keyword>
<comment type="subcellular location">
    <subcellularLocation>
        <location evidence="1">Mitochondrion</location>
    </subcellularLocation>
</comment>
<gene>
    <name evidence="11" type="ORF">LSAA_2852</name>
</gene>
<keyword evidence="5" id="KW-0811">Translocation</keyword>
<dbReference type="EMBL" id="HG994590">
    <property type="protein sequence ID" value="CAF2806662.1"/>
    <property type="molecule type" value="Genomic_DNA"/>
</dbReference>